<dbReference type="InterPro" id="IPR051678">
    <property type="entry name" value="AGP_Transferase"/>
</dbReference>
<dbReference type="Proteomes" id="UP000606974">
    <property type="component" value="Unassembled WGS sequence"/>
</dbReference>
<evidence type="ECO:0000313" key="2">
    <source>
        <dbReference type="Proteomes" id="UP000606974"/>
    </source>
</evidence>
<evidence type="ECO:0008006" key="3">
    <source>
        <dbReference type="Google" id="ProtNLM"/>
    </source>
</evidence>
<organism evidence="1 2">
    <name type="scientific">Endocarpon pusillum</name>
    <dbReference type="NCBI Taxonomy" id="364733"/>
    <lineage>
        <taxon>Eukaryota</taxon>
        <taxon>Fungi</taxon>
        <taxon>Dikarya</taxon>
        <taxon>Ascomycota</taxon>
        <taxon>Pezizomycotina</taxon>
        <taxon>Eurotiomycetes</taxon>
        <taxon>Chaetothyriomycetidae</taxon>
        <taxon>Verrucariales</taxon>
        <taxon>Verrucariaceae</taxon>
        <taxon>Endocarpon</taxon>
    </lineage>
</organism>
<dbReference type="EMBL" id="JAACFV010000006">
    <property type="protein sequence ID" value="KAF7513309.1"/>
    <property type="molecule type" value="Genomic_DNA"/>
</dbReference>
<dbReference type="AlphaFoldDB" id="A0A8H7E7I3"/>
<dbReference type="PANTHER" id="PTHR21310">
    <property type="entry name" value="AMINOGLYCOSIDE PHOSPHOTRANSFERASE-RELATED-RELATED"/>
    <property type="match status" value="1"/>
</dbReference>
<proteinExistence type="predicted"/>
<evidence type="ECO:0000313" key="1">
    <source>
        <dbReference type="EMBL" id="KAF7513309.1"/>
    </source>
</evidence>
<dbReference type="PANTHER" id="PTHR21310:SF15">
    <property type="entry name" value="AMINOGLYCOSIDE PHOSPHOTRANSFERASE DOMAIN-CONTAINING PROTEIN"/>
    <property type="match status" value="1"/>
</dbReference>
<comment type="caution">
    <text evidence="1">The sequence shown here is derived from an EMBL/GenBank/DDBJ whole genome shotgun (WGS) entry which is preliminary data.</text>
</comment>
<dbReference type="SUPFAM" id="SSF56112">
    <property type="entry name" value="Protein kinase-like (PK-like)"/>
    <property type="match status" value="1"/>
</dbReference>
<sequence length="173" mass="19852">MQFDRRTLRIHQDDSGAIRKRGSAFRTQGEAEAMIFVRKHTSIPVPKVVGLQVHEDDSWILMERVPGSRLDCAWPSMPEKIRIITITQLKTYFEQLRSIHPPKPGWIGSCRDGPAYDHRLNNGFPCGPFTSVSDFHDFLVAPLKESPRPELEAEYRKCLSDDYNINFTHADIS</sequence>
<gene>
    <name evidence="1" type="ORF">GJ744_009730</name>
</gene>
<dbReference type="InterPro" id="IPR011009">
    <property type="entry name" value="Kinase-like_dom_sf"/>
</dbReference>
<name>A0A8H7E7I3_9EURO</name>
<protein>
    <recommendedName>
        <fullName evidence="3">Aminoglycoside phosphotransferase domain-containing protein</fullName>
    </recommendedName>
</protein>
<dbReference type="OrthoDB" id="8300194at2759"/>
<accession>A0A8H7E7I3</accession>
<keyword evidence="2" id="KW-1185">Reference proteome</keyword>
<reference evidence="1" key="1">
    <citation type="submission" date="2020-02" db="EMBL/GenBank/DDBJ databases">
        <authorList>
            <person name="Palmer J.M."/>
        </authorList>
    </citation>
    <scope>NUCLEOTIDE SEQUENCE</scope>
    <source>
        <strain evidence="1">EPUS1.4</strain>
        <tissue evidence="1">Thallus</tissue>
    </source>
</reference>